<comment type="caution">
    <text evidence="2">The sequence shown here is derived from an EMBL/GenBank/DDBJ whole genome shotgun (WGS) entry which is preliminary data.</text>
</comment>
<protein>
    <submittedName>
        <fullName evidence="2">Uncharacterized protein</fullName>
    </submittedName>
</protein>
<evidence type="ECO:0000313" key="3">
    <source>
        <dbReference type="Proteomes" id="UP000192769"/>
    </source>
</evidence>
<evidence type="ECO:0000256" key="1">
    <source>
        <dbReference type="SAM" id="Phobius"/>
    </source>
</evidence>
<dbReference type="AlphaFoldDB" id="A0A1V9DCT6"/>
<feature type="transmembrane region" description="Helical" evidence="1">
    <location>
        <begin position="41"/>
        <end position="65"/>
    </location>
</feature>
<keyword evidence="3" id="KW-1185">Reference proteome</keyword>
<reference evidence="2 3" key="1">
    <citation type="submission" date="2017-02" db="EMBL/GenBank/DDBJ databases">
        <title>Whole genome shotgun sequence of Pantoea agglomerans strain AS1 isolated from a cycad, Zamia floridana in Central Florida, USA.</title>
        <authorList>
            <person name="Lata P."/>
            <person name="Govindarajan S."/>
            <person name="Qi F."/>
            <person name="Li J.-L."/>
            <person name="Maurya S.K."/>
            <person name="Sahoo M.K."/>
        </authorList>
    </citation>
    <scope>NUCLEOTIDE SEQUENCE [LARGE SCALE GENOMIC DNA]</scope>
    <source>
        <strain evidence="2 3">AS1</strain>
    </source>
</reference>
<gene>
    <name evidence="2" type="ORF">B2J69_17310</name>
</gene>
<dbReference type="EMBL" id="MWUE01000026">
    <property type="protein sequence ID" value="OQP31697.1"/>
    <property type="molecule type" value="Genomic_DNA"/>
</dbReference>
<keyword evidence="1" id="KW-1133">Transmembrane helix</keyword>
<sequence length="89" mass="8657">MPLSTGVLSLVVLPFGTVTLAASLVITSVDAAGATVSTVRLNGVAALVLPAALVTVTLSVCSPLLSTPVVKVQAPPVPAVTVPSSVVPS</sequence>
<dbReference type="Proteomes" id="UP000192769">
    <property type="component" value="Unassembled WGS sequence"/>
</dbReference>
<evidence type="ECO:0000313" key="2">
    <source>
        <dbReference type="EMBL" id="OQP31697.1"/>
    </source>
</evidence>
<keyword evidence="1" id="KW-0472">Membrane</keyword>
<keyword evidence="1" id="KW-0812">Transmembrane</keyword>
<proteinExistence type="predicted"/>
<organism evidence="2 3">
    <name type="scientific">Pantoea latae</name>
    <dbReference type="NCBI Taxonomy" id="1964541"/>
    <lineage>
        <taxon>Bacteria</taxon>
        <taxon>Pseudomonadati</taxon>
        <taxon>Pseudomonadota</taxon>
        <taxon>Gammaproteobacteria</taxon>
        <taxon>Enterobacterales</taxon>
        <taxon>Erwiniaceae</taxon>
        <taxon>Pantoea</taxon>
    </lineage>
</organism>
<name>A0A1V9DCT6_9GAMM</name>
<accession>A0A1V9DCT6</accession>